<proteinExistence type="inferred from homology"/>
<evidence type="ECO:0000313" key="7">
    <source>
        <dbReference type="Proteomes" id="UP000307874"/>
    </source>
</evidence>
<feature type="domain" description="HTH lysR-type" evidence="5">
    <location>
        <begin position="1"/>
        <end position="57"/>
    </location>
</feature>
<comment type="caution">
    <text evidence="6">The sequence shown here is derived from an EMBL/GenBank/DDBJ whole genome shotgun (WGS) entry which is preliminary data.</text>
</comment>
<dbReference type="InterPro" id="IPR036390">
    <property type="entry name" value="WH_DNA-bd_sf"/>
</dbReference>
<reference evidence="6 7" key="2">
    <citation type="submission" date="2019-06" db="EMBL/GenBank/DDBJ databases">
        <title>Martelella lutilitoris sp. nov., isolated from a tidal mudflat.</title>
        <authorList>
            <person name="Kim Y.-J."/>
        </authorList>
    </citation>
    <scope>NUCLEOTIDE SEQUENCE [LARGE SCALE GENOMIC DNA]</scope>
    <source>
        <strain evidence="6 7">GH2-6</strain>
    </source>
</reference>
<evidence type="ECO:0000313" key="6">
    <source>
        <dbReference type="EMBL" id="TNB46373.1"/>
    </source>
</evidence>
<evidence type="ECO:0000256" key="2">
    <source>
        <dbReference type="ARBA" id="ARBA00023015"/>
    </source>
</evidence>
<organism evidence="6 7">
    <name type="scientific">Martelella lutilitoris</name>
    <dbReference type="NCBI Taxonomy" id="2583532"/>
    <lineage>
        <taxon>Bacteria</taxon>
        <taxon>Pseudomonadati</taxon>
        <taxon>Pseudomonadota</taxon>
        <taxon>Alphaproteobacteria</taxon>
        <taxon>Hyphomicrobiales</taxon>
        <taxon>Aurantimonadaceae</taxon>
        <taxon>Martelella</taxon>
    </lineage>
</organism>
<dbReference type="RefSeq" id="WP_138749821.1">
    <property type="nucleotide sequence ID" value="NZ_VCLB01000010.1"/>
</dbReference>
<evidence type="ECO:0000259" key="5">
    <source>
        <dbReference type="PROSITE" id="PS50931"/>
    </source>
</evidence>
<dbReference type="SUPFAM" id="SSF46785">
    <property type="entry name" value="Winged helix' DNA-binding domain"/>
    <property type="match status" value="1"/>
</dbReference>
<protein>
    <submittedName>
        <fullName evidence="6">LysR family transcriptional regulator</fullName>
    </submittedName>
</protein>
<dbReference type="Gene3D" id="3.40.190.290">
    <property type="match status" value="1"/>
</dbReference>
<dbReference type="SUPFAM" id="SSF53850">
    <property type="entry name" value="Periplasmic binding protein-like II"/>
    <property type="match status" value="1"/>
</dbReference>
<dbReference type="GO" id="GO:0003700">
    <property type="term" value="F:DNA-binding transcription factor activity"/>
    <property type="evidence" value="ECO:0007669"/>
    <property type="project" value="InterPro"/>
</dbReference>
<accession>A0A5C4JLN9</accession>
<sequence>MIEKLDMFITLAREQHFGHAAQACGVSQPALSASIKQLEEQLGVLLVLRGSRFQGLTPEGERVLEWARRLVGDARTMQQELETMRHGLSGHLKVAAIPTALSYVPALTAPFVAGNPGVTVSVLSRSSSEILSLLENLEIDVGITYLDNEPVGKVTQIPLYRETYCLVTGADTEQATGQRITWRDVSRLPLCLLTKDMQNRRILDGILADASADVAPTLESDSIVTLFAHVQTGLWSTIMPESLATTFAIGTLKTIPIVDPVAGARVGLVATHREPHAPLISAVLRQARHLAQADKLEQESHL</sequence>
<gene>
    <name evidence="6" type="ORF">FF124_17760</name>
</gene>
<evidence type="ECO:0000256" key="3">
    <source>
        <dbReference type="ARBA" id="ARBA00023125"/>
    </source>
</evidence>
<keyword evidence="2" id="KW-0805">Transcription regulation</keyword>
<dbReference type="Gene3D" id="1.10.10.10">
    <property type="entry name" value="Winged helix-like DNA-binding domain superfamily/Winged helix DNA-binding domain"/>
    <property type="match status" value="1"/>
</dbReference>
<comment type="similarity">
    <text evidence="1">Belongs to the LysR transcriptional regulatory family.</text>
</comment>
<dbReference type="InterPro" id="IPR005119">
    <property type="entry name" value="LysR_subst-bd"/>
</dbReference>
<dbReference type="Pfam" id="PF00126">
    <property type="entry name" value="HTH_1"/>
    <property type="match status" value="1"/>
</dbReference>
<dbReference type="PROSITE" id="PS50931">
    <property type="entry name" value="HTH_LYSR"/>
    <property type="match status" value="1"/>
</dbReference>
<evidence type="ECO:0000256" key="4">
    <source>
        <dbReference type="ARBA" id="ARBA00023163"/>
    </source>
</evidence>
<evidence type="ECO:0000256" key="1">
    <source>
        <dbReference type="ARBA" id="ARBA00009437"/>
    </source>
</evidence>
<dbReference type="CDD" id="cd05466">
    <property type="entry name" value="PBP2_LTTR_substrate"/>
    <property type="match status" value="1"/>
</dbReference>
<keyword evidence="4" id="KW-0804">Transcription</keyword>
<dbReference type="GO" id="GO:0003677">
    <property type="term" value="F:DNA binding"/>
    <property type="evidence" value="ECO:0007669"/>
    <property type="project" value="UniProtKB-KW"/>
</dbReference>
<dbReference type="OrthoDB" id="9775392at2"/>
<keyword evidence="3" id="KW-0238">DNA-binding</keyword>
<dbReference type="InterPro" id="IPR036388">
    <property type="entry name" value="WH-like_DNA-bd_sf"/>
</dbReference>
<dbReference type="PRINTS" id="PR00039">
    <property type="entry name" value="HTHLYSR"/>
</dbReference>
<dbReference type="InterPro" id="IPR000847">
    <property type="entry name" value="LysR_HTH_N"/>
</dbReference>
<dbReference type="GO" id="GO:0005829">
    <property type="term" value="C:cytosol"/>
    <property type="evidence" value="ECO:0007669"/>
    <property type="project" value="TreeGrafter"/>
</dbReference>
<name>A0A5C4JLN9_9HYPH</name>
<reference evidence="6 7" key="1">
    <citation type="submission" date="2019-05" db="EMBL/GenBank/DDBJ databases">
        <authorList>
            <person name="Lee S.D."/>
        </authorList>
    </citation>
    <scope>NUCLEOTIDE SEQUENCE [LARGE SCALE GENOMIC DNA]</scope>
    <source>
        <strain evidence="6 7">GH2-6</strain>
    </source>
</reference>
<dbReference type="InterPro" id="IPR050950">
    <property type="entry name" value="HTH-type_LysR_regulators"/>
</dbReference>
<dbReference type="PANTHER" id="PTHR30419">
    <property type="entry name" value="HTH-TYPE TRANSCRIPTIONAL REGULATOR YBHD"/>
    <property type="match status" value="1"/>
</dbReference>
<dbReference type="EMBL" id="VCLB01000010">
    <property type="protein sequence ID" value="TNB46373.1"/>
    <property type="molecule type" value="Genomic_DNA"/>
</dbReference>
<keyword evidence="7" id="KW-1185">Reference proteome</keyword>
<dbReference type="FunFam" id="1.10.10.10:FF:000001">
    <property type="entry name" value="LysR family transcriptional regulator"/>
    <property type="match status" value="1"/>
</dbReference>
<dbReference type="Pfam" id="PF03466">
    <property type="entry name" value="LysR_substrate"/>
    <property type="match status" value="1"/>
</dbReference>
<dbReference type="AlphaFoldDB" id="A0A5C4JLN9"/>
<dbReference type="Proteomes" id="UP000307874">
    <property type="component" value="Unassembled WGS sequence"/>
</dbReference>
<dbReference type="PANTHER" id="PTHR30419:SF31">
    <property type="entry name" value="BLR3139 PROTEIN"/>
    <property type="match status" value="1"/>
</dbReference>